<dbReference type="EMBL" id="JBHTCR010000010">
    <property type="protein sequence ID" value="MFC7348472.1"/>
    <property type="molecule type" value="Genomic_DNA"/>
</dbReference>
<keyword evidence="2" id="KW-1185">Reference proteome</keyword>
<proteinExistence type="predicted"/>
<gene>
    <name evidence="1" type="ORF">ACFQO9_17270</name>
</gene>
<dbReference type="Pfam" id="PF14412">
    <property type="entry name" value="AHH"/>
    <property type="match status" value="1"/>
</dbReference>
<evidence type="ECO:0000313" key="1">
    <source>
        <dbReference type="EMBL" id="MFC7348472.1"/>
    </source>
</evidence>
<name>A0ABW2M0W6_9FLAO</name>
<protein>
    <submittedName>
        <fullName evidence="1">AHH domain-containing protein</fullName>
    </submittedName>
</protein>
<organism evidence="1 2">
    <name type="scientific">Chryseobacterium zhengzhouense</name>
    <dbReference type="NCBI Taxonomy" id="1636086"/>
    <lineage>
        <taxon>Bacteria</taxon>
        <taxon>Pseudomonadati</taxon>
        <taxon>Bacteroidota</taxon>
        <taxon>Flavobacteriia</taxon>
        <taxon>Flavobacteriales</taxon>
        <taxon>Weeksellaceae</taxon>
        <taxon>Chryseobacterium group</taxon>
        <taxon>Chryseobacterium</taxon>
    </lineage>
</organism>
<dbReference type="InterPro" id="IPR032871">
    <property type="entry name" value="AHH_dom_containing"/>
</dbReference>
<evidence type="ECO:0000313" key="2">
    <source>
        <dbReference type="Proteomes" id="UP001596550"/>
    </source>
</evidence>
<dbReference type="Proteomes" id="UP001596550">
    <property type="component" value="Unassembled WGS sequence"/>
</dbReference>
<dbReference type="RefSeq" id="WP_378182240.1">
    <property type="nucleotide sequence ID" value="NZ_JBHTCR010000010.1"/>
</dbReference>
<accession>A0ABW2M0W6</accession>
<comment type="caution">
    <text evidence="1">The sequence shown here is derived from an EMBL/GenBank/DDBJ whole genome shotgun (WGS) entry which is preliminary data.</text>
</comment>
<reference evidence="2" key="1">
    <citation type="journal article" date="2019" name="Int. J. Syst. Evol. Microbiol.">
        <title>The Global Catalogue of Microorganisms (GCM) 10K type strain sequencing project: providing services to taxonomists for standard genome sequencing and annotation.</title>
        <authorList>
            <consortium name="The Broad Institute Genomics Platform"/>
            <consortium name="The Broad Institute Genome Sequencing Center for Infectious Disease"/>
            <person name="Wu L."/>
            <person name="Ma J."/>
        </authorList>
    </citation>
    <scope>NUCLEOTIDE SEQUENCE [LARGE SCALE GENOMIC DNA]</scope>
    <source>
        <strain evidence="2">CCUG 54781</strain>
    </source>
</reference>
<sequence length="262" mass="29259">MREDADGNKTVQVDADGNPMFRDLDAADYKKIGRGKQVGVETTDGLIVSNSYERTLGNLKKNDIQTFTKEIEDLEDAIKAGKTESEIREMVKSKGKVFDKEGYLETYPNSTKAADAIHKRGTLHTNMKGSKPVGADWEAHHLIPVEVLEETGEAGQIMRQAVQDGFDFNCASSDVNGVWAQRYSSETRFNKKREITASESGTHSSHPAYTDKVKESLVNYVKDGLTPKRAAEKVAKEMKNEITRNPSKIINKLFEKIDDEIL</sequence>